<reference evidence="1" key="1">
    <citation type="journal article" date="2021" name="PeerJ">
        <title>Extensive microbial diversity within the chicken gut microbiome revealed by metagenomics and culture.</title>
        <authorList>
            <person name="Gilroy R."/>
            <person name="Ravi A."/>
            <person name="Getino M."/>
            <person name="Pursley I."/>
            <person name="Horton D.L."/>
            <person name="Alikhan N.F."/>
            <person name="Baker D."/>
            <person name="Gharbi K."/>
            <person name="Hall N."/>
            <person name="Watson M."/>
            <person name="Adriaenssens E.M."/>
            <person name="Foster-Nyarko E."/>
            <person name="Jarju S."/>
            <person name="Secka A."/>
            <person name="Antonio M."/>
            <person name="Oren A."/>
            <person name="Chaudhuri R.R."/>
            <person name="La Ragione R."/>
            <person name="Hildebrand F."/>
            <person name="Pallen M.J."/>
        </authorList>
    </citation>
    <scope>NUCLEOTIDE SEQUENCE</scope>
    <source>
        <strain evidence="1">ChiSjej1B19-5720</strain>
    </source>
</reference>
<dbReference type="AlphaFoldDB" id="A0A9D2LU86"/>
<dbReference type="GO" id="GO:0005975">
    <property type="term" value="P:carbohydrate metabolic process"/>
    <property type="evidence" value="ECO:0007669"/>
    <property type="project" value="InterPro"/>
</dbReference>
<gene>
    <name evidence="1" type="ORF">IAA06_10080</name>
</gene>
<dbReference type="GO" id="GO:0016853">
    <property type="term" value="F:isomerase activity"/>
    <property type="evidence" value="ECO:0007669"/>
    <property type="project" value="InterPro"/>
</dbReference>
<evidence type="ECO:0000313" key="1">
    <source>
        <dbReference type="EMBL" id="HJB29124.1"/>
    </source>
</evidence>
<dbReference type="EMBL" id="DWYZ01000188">
    <property type="protein sequence ID" value="HJB29124.1"/>
    <property type="molecule type" value="Genomic_DNA"/>
</dbReference>
<protein>
    <submittedName>
        <fullName evidence="1">Aldose 1-epimerase family protein</fullName>
    </submittedName>
</protein>
<dbReference type="Proteomes" id="UP000823842">
    <property type="component" value="Unassembled WGS sequence"/>
</dbReference>
<dbReference type="GO" id="GO:0030246">
    <property type="term" value="F:carbohydrate binding"/>
    <property type="evidence" value="ECO:0007669"/>
    <property type="project" value="InterPro"/>
</dbReference>
<name>A0A9D2LU86_9FIRM</name>
<comment type="caution">
    <text evidence="1">The sequence shown here is derived from an EMBL/GenBank/DDBJ whole genome shotgun (WGS) entry which is preliminary data.</text>
</comment>
<evidence type="ECO:0000313" key="2">
    <source>
        <dbReference type="Proteomes" id="UP000823842"/>
    </source>
</evidence>
<dbReference type="CDD" id="cd09024">
    <property type="entry name" value="Aldose_epim_lacX"/>
    <property type="match status" value="1"/>
</dbReference>
<dbReference type="Gene3D" id="2.70.98.10">
    <property type="match status" value="1"/>
</dbReference>
<sequence length="294" mass="33544">MEYVIKNQELQVKISDFGAELCSITGKDGTEYLWQGNPAVWKDRAPNIFPYVARLTEGKYKINGKIHEMKIHGIVKYETLSPEIIKEDQITFKLESTEELKKQYPFDFIYRITYVLDGTSLKVVLSVENTGKERMYFGIGGHPGFCVPLEEGLAFEDYYLEFGKKAEPYRVGFTDACFLTGCDSPYTLEEGRILRLEHSLFDEDAIVLKHMDRKVTIKSKKGKKSVTVDCQDFPYLGIWHKPKTEAPYVCIEPWSSLPSRDGIVEEFSQQSDLIGLGAGKEYKAEWIVTVSQGV</sequence>
<dbReference type="InterPro" id="IPR037481">
    <property type="entry name" value="LacX"/>
</dbReference>
<accession>A0A9D2LU86</accession>
<organism evidence="1 2">
    <name type="scientific">Candidatus Blautia faecavium</name>
    <dbReference type="NCBI Taxonomy" id="2838487"/>
    <lineage>
        <taxon>Bacteria</taxon>
        <taxon>Bacillati</taxon>
        <taxon>Bacillota</taxon>
        <taxon>Clostridia</taxon>
        <taxon>Lachnospirales</taxon>
        <taxon>Lachnospiraceae</taxon>
        <taxon>Blautia</taxon>
    </lineage>
</organism>
<dbReference type="InterPro" id="IPR008183">
    <property type="entry name" value="Aldose_1/G6P_1-epimerase"/>
</dbReference>
<dbReference type="InterPro" id="IPR014718">
    <property type="entry name" value="GH-type_carb-bd"/>
</dbReference>
<dbReference type="Pfam" id="PF01263">
    <property type="entry name" value="Aldose_epim"/>
    <property type="match status" value="1"/>
</dbReference>
<dbReference type="InterPro" id="IPR011013">
    <property type="entry name" value="Gal_mutarotase_sf_dom"/>
</dbReference>
<proteinExistence type="predicted"/>
<reference evidence="1" key="2">
    <citation type="submission" date="2021-04" db="EMBL/GenBank/DDBJ databases">
        <authorList>
            <person name="Gilroy R."/>
        </authorList>
    </citation>
    <scope>NUCLEOTIDE SEQUENCE</scope>
    <source>
        <strain evidence="1">ChiSjej1B19-5720</strain>
    </source>
</reference>
<dbReference type="SUPFAM" id="SSF74650">
    <property type="entry name" value="Galactose mutarotase-like"/>
    <property type="match status" value="1"/>
</dbReference>